<dbReference type="PANTHER" id="PTHR46035">
    <property type="entry name" value="TETRATRICOPEPTIDE REPEAT PROTEIN 4"/>
    <property type="match status" value="1"/>
</dbReference>
<dbReference type="InterPro" id="IPR011990">
    <property type="entry name" value="TPR-like_helical_dom_sf"/>
</dbReference>
<dbReference type="PANTHER" id="PTHR46035:SF1">
    <property type="entry name" value="TETRATRICOPEPTIDE REPEAT PROTEIN 4"/>
    <property type="match status" value="1"/>
</dbReference>
<dbReference type="AlphaFoldDB" id="A0A8C0U348"/>
<dbReference type="GO" id="GO:0030544">
    <property type="term" value="F:Hsp70 protein binding"/>
    <property type="evidence" value="ECO:0007669"/>
    <property type="project" value="TreeGrafter"/>
</dbReference>
<dbReference type="Proteomes" id="UP000694410">
    <property type="component" value="Unplaced"/>
</dbReference>
<evidence type="ECO:0000256" key="1">
    <source>
        <dbReference type="SAM" id="SignalP"/>
    </source>
</evidence>
<feature type="signal peptide" evidence="1">
    <location>
        <begin position="1"/>
        <end position="19"/>
    </location>
</feature>
<reference evidence="2" key="1">
    <citation type="submission" date="2025-08" db="UniProtKB">
        <authorList>
            <consortium name="Ensembl"/>
        </authorList>
    </citation>
    <scope>IDENTIFICATION</scope>
</reference>
<organism evidence="2 3">
    <name type="scientific">Cyanistes caeruleus</name>
    <name type="common">Eurasian blue tit</name>
    <name type="synonym">Parus caeruleus</name>
    <dbReference type="NCBI Taxonomy" id="156563"/>
    <lineage>
        <taxon>Eukaryota</taxon>
        <taxon>Metazoa</taxon>
        <taxon>Chordata</taxon>
        <taxon>Craniata</taxon>
        <taxon>Vertebrata</taxon>
        <taxon>Euteleostomi</taxon>
        <taxon>Archelosauria</taxon>
        <taxon>Archosauria</taxon>
        <taxon>Dinosauria</taxon>
        <taxon>Saurischia</taxon>
        <taxon>Theropoda</taxon>
        <taxon>Coelurosauria</taxon>
        <taxon>Aves</taxon>
        <taxon>Neognathae</taxon>
        <taxon>Neoaves</taxon>
        <taxon>Telluraves</taxon>
        <taxon>Australaves</taxon>
        <taxon>Passeriformes</taxon>
        <taxon>Paridae</taxon>
        <taxon>Cyanistes</taxon>
    </lineage>
</organism>
<protein>
    <submittedName>
        <fullName evidence="2">Uncharacterized protein</fullName>
    </submittedName>
</protein>
<feature type="chain" id="PRO_5034589370" evidence="1">
    <location>
        <begin position="20"/>
        <end position="151"/>
    </location>
</feature>
<keyword evidence="3" id="KW-1185">Reference proteome</keyword>
<dbReference type="GO" id="GO:0005634">
    <property type="term" value="C:nucleus"/>
    <property type="evidence" value="ECO:0007669"/>
    <property type="project" value="TreeGrafter"/>
</dbReference>
<dbReference type="GO" id="GO:0005829">
    <property type="term" value="C:cytosol"/>
    <property type="evidence" value="ECO:0007669"/>
    <property type="project" value="TreeGrafter"/>
</dbReference>
<dbReference type="SUPFAM" id="SSF48452">
    <property type="entry name" value="TPR-like"/>
    <property type="match status" value="1"/>
</dbReference>
<dbReference type="Gene3D" id="1.25.40.10">
    <property type="entry name" value="Tetratricopeptide repeat domain"/>
    <property type="match status" value="1"/>
</dbReference>
<dbReference type="GO" id="GO:0006457">
    <property type="term" value="P:protein folding"/>
    <property type="evidence" value="ECO:0007669"/>
    <property type="project" value="TreeGrafter"/>
</dbReference>
<accession>A0A8C0U348</accession>
<keyword evidence="1" id="KW-0732">Signal</keyword>
<name>A0A8C0U348_CYACU</name>
<evidence type="ECO:0000313" key="2">
    <source>
        <dbReference type="Ensembl" id="ENSCCEP00000002923.1"/>
    </source>
</evidence>
<evidence type="ECO:0000313" key="3">
    <source>
        <dbReference type="Proteomes" id="UP000694410"/>
    </source>
</evidence>
<sequence>SLFFHFLFLVCSFITLLSAHCDCTKSEFQGLCINFFCHLHIWLDFKYKWKVLSTFICFTGNYRSALNDAIQAKKLKPTHLKAIIRGALCHMELKNFLEAIEWCEEGLDIDPKEKKFVEMRAKADKLKVNMRAASSAVLVSLGSLEGELSIK</sequence>
<proteinExistence type="predicted"/>
<reference evidence="2" key="2">
    <citation type="submission" date="2025-09" db="UniProtKB">
        <authorList>
            <consortium name="Ensembl"/>
        </authorList>
    </citation>
    <scope>IDENTIFICATION</scope>
</reference>
<dbReference type="GO" id="GO:0051879">
    <property type="term" value="F:Hsp90 protein binding"/>
    <property type="evidence" value="ECO:0007669"/>
    <property type="project" value="TreeGrafter"/>
</dbReference>
<dbReference type="Ensembl" id="ENSCCET00000004850.1">
    <property type="protein sequence ID" value="ENSCCEP00000002923.1"/>
    <property type="gene ID" value="ENSCCEG00000003261.1"/>
</dbReference>